<dbReference type="STRING" id="138119.DSY3808"/>
<dbReference type="PANTHER" id="PTHR37305">
    <property type="entry name" value="INTEGRAL MEMBRANE PROTEIN-RELATED"/>
    <property type="match status" value="1"/>
</dbReference>
<reference evidence="2 3" key="1">
    <citation type="journal article" date="2006" name="J. Bacteriol.">
        <title>Complete genome sequence of the dehalorespiring bacterium Desulfitobacterium hafniense Y51 and comparison with Dehalococcoides ethenogenes 195.</title>
        <authorList>
            <person name="Nonaka H."/>
            <person name="Keresztes G."/>
            <person name="Shinoda Y."/>
            <person name="Ikenaga Y."/>
            <person name="Abe M."/>
            <person name="Naito K."/>
            <person name="Inatomi K."/>
            <person name="Furukawa K."/>
            <person name="Inui M."/>
            <person name="Yukawa H."/>
        </authorList>
    </citation>
    <scope>NUCLEOTIDE SEQUENCE [LARGE SCALE GENOMIC DNA]</scope>
    <source>
        <strain evidence="2 3">Y51</strain>
    </source>
</reference>
<feature type="transmembrane region" description="Helical" evidence="1">
    <location>
        <begin position="402"/>
        <end position="421"/>
    </location>
</feature>
<organism evidence="2 3">
    <name type="scientific">Desulfitobacterium hafniense (strain Y51)</name>
    <dbReference type="NCBI Taxonomy" id="138119"/>
    <lineage>
        <taxon>Bacteria</taxon>
        <taxon>Bacillati</taxon>
        <taxon>Bacillota</taxon>
        <taxon>Clostridia</taxon>
        <taxon>Eubacteriales</taxon>
        <taxon>Desulfitobacteriaceae</taxon>
        <taxon>Desulfitobacterium</taxon>
    </lineage>
</organism>
<accession>Q24QU5</accession>
<keyword evidence="1" id="KW-1133">Transmembrane helix</keyword>
<evidence type="ECO:0000256" key="1">
    <source>
        <dbReference type="SAM" id="Phobius"/>
    </source>
</evidence>
<dbReference type="AlphaFoldDB" id="Q24QU5"/>
<keyword evidence="3" id="KW-1185">Reference proteome</keyword>
<dbReference type="KEGG" id="dsy:DSY3808"/>
<sequence>MKSILKAYIKEEAILFSKTIFKQTLKSNYKLWAIFTAIMAAMSAIVIAVYDPKMIQGMMDMVKDMPGMADMMGDRMGGMTSLLGMLGQSFYGMQGVILSLIFVIMTANTLVASQVDRGSMAYILSTPIKRAKVVRTQALYLISSIFCMFLVITVVGLSTVQIAHHGLWGTEYTADVKATAEVLNLDNKTVADDLTLILQNKEAVKAGAEARGIKEDVYTVYLNQKLTDKAYKAAAEVLNADVDAVSKNPALIKENEQALEAAAKAMGMEPMMYGAVLDQMIAQSAAATDQMKEMQNKLMAGITAAAEELDMDAADLATSMGKIKDSEKAMTAAVTASGLPREMFTGIINQQLANNEIILDNGVDFSVKDYLLLNLGAFLLMFAIAGISFLFSCVFNLSKNSLALGAGIPVAFFIFQIMSQVGSSLESFKYLSLNTLFVPGDITGGGTFWPQFAVLAVLGTALYLIGIKVFKEKDLPL</sequence>
<dbReference type="EMBL" id="AP008230">
    <property type="protein sequence ID" value="BAE85597.1"/>
    <property type="molecule type" value="Genomic_DNA"/>
</dbReference>
<proteinExistence type="predicted"/>
<feature type="transmembrane region" description="Helical" evidence="1">
    <location>
        <begin position="31"/>
        <end position="50"/>
    </location>
</feature>
<evidence type="ECO:0008006" key="4">
    <source>
        <dbReference type="Google" id="ProtNLM"/>
    </source>
</evidence>
<feature type="transmembrane region" description="Helical" evidence="1">
    <location>
        <begin position="90"/>
        <end position="111"/>
    </location>
</feature>
<evidence type="ECO:0000313" key="3">
    <source>
        <dbReference type="Proteomes" id="UP000001946"/>
    </source>
</evidence>
<feature type="transmembrane region" description="Helical" evidence="1">
    <location>
        <begin position="448"/>
        <end position="470"/>
    </location>
</feature>
<dbReference type="Proteomes" id="UP000001946">
    <property type="component" value="Chromosome"/>
</dbReference>
<protein>
    <recommendedName>
        <fullName evidence="4">ABC transporter permease</fullName>
    </recommendedName>
</protein>
<dbReference type="eggNOG" id="COG1277">
    <property type="taxonomic scope" value="Bacteria"/>
</dbReference>
<gene>
    <name evidence="2" type="ordered locus">DSY3808</name>
</gene>
<dbReference type="PANTHER" id="PTHR37305:SF1">
    <property type="entry name" value="MEMBRANE PROTEIN"/>
    <property type="match status" value="1"/>
</dbReference>
<feature type="transmembrane region" description="Helical" evidence="1">
    <location>
        <begin position="370"/>
        <end position="395"/>
    </location>
</feature>
<evidence type="ECO:0000313" key="2">
    <source>
        <dbReference type="EMBL" id="BAE85597.1"/>
    </source>
</evidence>
<name>Q24QU5_DESHY</name>
<feature type="transmembrane region" description="Helical" evidence="1">
    <location>
        <begin position="138"/>
        <end position="157"/>
    </location>
</feature>
<keyword evidence="1" id="KW-0812">Transmembrane</keyword>
<dbReference type="HOGENOM" id="CLU_557522_0_0_9"/>
<keyword evidence="1" id="KW-0472">Membrane</keyword>